<accession>A0A239BZR8</accession>
<gene>
    <name evidence="1" type="ORF">SAMN06265355_111166</name>
</gene>
<dbReference type="Proteomes" id="UP000198420">
    <property type="component" value="Unassembled WGS sequence"/>
</dbReference>
<protein>
    <recommendedName>
        <fullName evidence="3">Hydroxyneurosporene synthase (CrtC)</fullName>
    </recommendedName>
</protein>
<evidence type="ECO:0000313" key="1">
    <source>
        <dbReference type="EMBL" id="SNS12643.1"/>
    </source>
</evidence>
<proteinExistence type="predicted"/>
<evidence type="ECO:0008006" key="3">
    <source>
        <dbReference type="Google" id="ProtNLM"/>
    </source>
</evidence>
<dbReference type="SUPFAM" id="SSF159245">
    <property type="entry name" value="AttH-like"/>
    <property type="match status" value="1"/>
</dbReference>
<dbReference type="AlphaFoldDB" id="A0A239BZR8"/>
<reference evidence="2" key="1">
    <citation type="submission" date="2017-06" db="EMBL/GenBank/DDBJ databases">
        <authorList>
            <person name="Varghese N."/>
            <person name="Submissions S."/>
        </authorList>
    </citation>
    <scope>NUCLEOTIDE SEQUENCE [LARGE SCALE GENOMIC DNA]</scope>
    <source>
        <strain evidence="2">DSM 44485</strain>
    </source>
</reference>
<keyword evidence="2" id="KW-1185">Reference proteome</keyword>
<dbReference type="RefSeq" id="WP_218826270.1">
    <property type="nucleotide sequence ID" value="NZ_FZNP01000011.1"/>
</dbReference>
<name>A0A239BZR8_9ACTN</name>
<dbReference type="EMBL" id="FZNP01000011">
    <property type="protein sequence ID" value="SNS12643.1"/>
    <property type="molecule type" value="Genomic_DNA"/>
</dbReference>
<organism evidence="1 2">
    <name type="scientific">Actinomadura mexicana</name>
    <dbReference type="NCBI Taxonomy" id="134959"/>
    <lineage>
        <taxon>Bacteria</taxon>
        <taxon>Bacillati</taxon>
        <taxon>Actinomycetota</taxon>
        <taxon>Actinomycetes</taxon>
        <taxon>Streptosporangiales</taxon>
        <taxon>Thermomonosporaceae</taxon>
        <taxon>Actinomadura</taxon>
    </lineage>
</organism>
<evidence type="ECO:0000313" key="2">
    <source>
        <dbReference type="Proteomes" id="UP000198420"/>
    </source>
</evidence>
<sequence>MPEVPGVFPLDEFPIHQIPAPIEWVGSDRNFYDRSYWNAHDRTGDIMMITGIGYYPNLGTKDAFLLVRRGDRQTALHFGDRLDSDRLNQHCGNYRIEVIEPLATSRLVIEETEGISLDLTWRGLFPAIPEQRHVMRAGGHRATLDAQRFAQVGSWEGSLIIDGREYDVTPDTWRGTRDRSWGIRPVGEGEPAGAPGRPPFDGMWWLYVPIAFDDFAMVIIIQEEPDGRRILNDCNRVWPDGRIEQLGWPLVTTRYRPGTRTPLTGTIGLRLPDGTDVRVELESLLPTAIHVGGGYGGDSDWAHGQWRGEGWSERVTYDMTDPQVVGRIPFGLTDSVGRAVWHEEGRAPLEGWGLYEHGVIGVHRPSGFHDWLTNAP</sequence>